<dbReference type="Proteomes" id="UP000306113">
    <property type="component" value="Unassembled WGS sequence"/>
</dbReference>
<accession>A0A4S3M7T9</accession>
<keyword evidence="1 2" id="KW-0378">Hydrolase</keyword>
<organism evidence="3 4">
    <name type="scientific">Thalassobius vesicularis</name>
    <dbReference type="NCBI Taxonomy" id="1294297"/>
    <lineage>
        <taxon>Bacteria</taxon>
        <taxon>Pseudomonadati</taxon>
        <taxon>Pseudomonadota</taxon>
        <taxon>Alphaproteobacteria</taxon>
        <taxon>Rhodobacterales</taxon>
        <taxon>Roseobacteraceae</taxon>
        <taxon>Thalassovita</taxon>
    </lineage>
</organism>
<dbReference type="HAMAP" id="MF_01940">
    <property type="entry name" value="RNA_CPDase"/>
    <property type="match status" value="1"/>
</dbReference>
<dbReference type="Gene3D" id="3.90.1140.10">
    <property type="entry name" value="Cyclic phosphodiesterase"/>
    <property type="match status" value="1"/>
</dbReference>
<name>A0A4S3M7T9_9RHOB</name>
<evidence type="ECO:0000313" key="4">
    <source>
        <dbReference type="Proteomes" id="UP000306113"/>
    </source>
</evidence>
<dbReference type="AlphaFoldDB" id="A0A4S3M7T9"/>
<proteinExistence type="inferred from homology"/>
<evidence type="ECO:0000256" key="1">
    <source>
        <dbReference type="ARBA" id="ARBA00022801"/>
    </source>
</evidence>
<dbReference type="GO" id="GO:0004113">
    <property type="term" value="F:2',3'-cyclic-nucleotide 3'-phosphodiesterase activity"/>
    <property type="evidence" value="ECO:0007669"/>
    <property type="project" value="InterPro"/>
</dbReference>
<feature type="active site" description="Proton acceptor" evidence="2">
    <location>
        <position position="119"/>
    </location>
</feature>
<dbReference type="RefSeq" id="WP_136339804.1">
    <property type="nucleotide sequence ID" value="NZ_SSMD01000006.1"/>
</dbReference>
<dbReference type="GO" id="GO:0008664">
    <property type="term" value="F:RNA 2',3'-cyclic 3'-phosphodiesterase activity"/>
    <property type="evidence" value="ECO:0007669"/>
    <property type="project" value="UniProtKB-EC"/>
</dbReference>
<dbReference type="InterPro" id="IPR004175">
    <property type="entry name" value="RNA_CPDase"/>
</dbReference>
<comment type="function">
    <text evidence="2">Hydrolyzes RNA 2',3'-cyclic phosphodiester to an RNA 2'-phosphomonoester.</text>
</comment>
<dbReference type="EMBL" id="SSMD01000006">
    <property type="protein sequence ID" value="THD72907.1"/>
    <property type="molecule type" value="Genomic_DNA"/>
</dbReference>
<dbReference type="EC" id="3.1.4.58" evidence="2"/>
<feature type="short sequence motif" description="HXTX 2" evidence="2">
    <location>
        <begin position="119"/>
        <end position="122"/>
    </location>
</feature>
<dbReference type="SUPFAM" id="SSF55144">
    <property type="entry name" value="LigT-like"/>
    <property type="match status" value="1"/>
</dbReference>
<feature type="short sequence motif" description="HXTX 1" evidence="2">
    <location>
        <begin position="36"/>
        <end position="39"/>
    </location>
</feature>
<protein>
    <recommendedName>
        <fullName evidence="2">RNA 2',3'-cyclic phosphodiesterase</fullName>
        <shortName evidence="2">RNA 2',3'-CPDase</shortName>
        <ecNumber evidence="2">3.1.4.58</ecNumber>
    </recommendedName>
</protein>
<comment type="similarity">
    <text evidence="2">Belongs to the 2H phosphoesterase superfamily. ThpR family.</text>
</comment>
<reference evidence="3 4" key="1">
    <citation type="submission" date="2019-04" db="EMBL/GenBank/DDBJ databases">
        <title>Draft genome sequence of Youngimonas vesicularis.</title>
        <authorList>
            <person name="Hameed A."/>
        </authorList>
    </citation>
    <scope>NUCLEOTIDE SEQUENCE [LARGE SCALE GENOMIC DNA]</scope>
    <source>
        <strain evidence="3 4">CC-AMW-E</strain>
    </source>
</reference>
<dbReference type="PANTHER" id="PTHR35561">
    <property type="entry name" value="RNA 2',3'-CYCLIC PHOSPHODIESTERASE"/>
    <property type="match status" value="1"/>
</dbReference>
<dbReference type="OrthoDB" id="9793819at2"/>
<evidence type="ECO:0000256" key="2">
    <source>
        <dbReference type="HAMAP-Rule" id="MF_01940"/>
    </source>
</evidence>
<dbReference type="Pfam" id="PF13563">
    <property type="entry name" value="2_5_RNA_ligase2"/>
    <property type="match status" value="1"/>
</dbReference>
<evidence type="ECO:0000313" key="3">
    <source>
        <dbReference type="EMBL" id="THD72907.1"/>
    </source>
</evidence>
<dbReference type="PANTHER" id="PTHR35561:SF1">
    <property type="entry name" value="RNA 2',3'-CYCLIC PHOSPHODIESTERASE"/>
    <property type="match status" value="1"/>
</dbReference>
<gene>
    <name evidence="3" type="primary">thpR</name>
    <name evidence="3" type="ORF">E7681_13355</name>
</gene>
<dbReference type="InterPro" id="IPR009097">
    <property type="entry name" value="Cyclic_Pdiesterase"/>
</dbReference>
<sequence>MRLFVALDLPDGLREALFEVQDDLGFAREVPEENLHLTLAFLDDQPPQVAQALHEGLSEIRAPRMDLAVRGAEVFGGARPTLLAALVERTPELAALHDKVGQVARMAGVDLPRKRFKPHVTLLRFPRRLPDGAQHRIGAWLADNGTLSAQGQAETFSLIRSTLHEDGPRYEALATYPLLP</sequence>
<comment type="catalytic activity">
    <reaction evidence="2">
        <text>a 3'-end 2',3'-cyclophospho-ribonucleotide-RNA + H2O = a 3'-end 2'-phospho-ribonucleotide-RNA + H(+)</text>
        <dbReference type="Rhea" id="RHEA:11828"/>
        <dbReference type="Rhea" id="RHEA-COMP:10464"/>
        <dbReference type="Rhea" id="RHEA-COMP:17353"/>
        <dbReference type="ChEBI" id="CHEBI:15377"/>
        <dbReference type="ChEBI" id="CHEBI:15378"/>
        <dbReference type="ChEBI" id="CHEBI:83064"/>
        <dbReference type="ChEBI" id="CHEBI:173113"/>
        <dbReference type="EC" id="3.1.4.58"/>
    </reaction>
</comment>
<comment type="caution">
    <text evidence="3">The sequence shown here is derived from an EMBL/GenBank/DDBJ whole genome shotgun (WGS) entry which is preliminary data.</text>
</comment>
<feature type="active site" description="Proton donor" evidence="2">
    <location>
        <position position="36"/>
    </location>
</feature>
<dbReference type="NCBIfam" id="TIGR02258">
    <property type="entry name" value="2_5_ligase"/>
    <property type="match status" value="1"/>
</dbReference>
<keyword evidence="4" id="KW-1185">Reference proteome</keyword>